<evidence type="ECO:0000313" key="3">
    <source>
        <dbReference type="Proteomes" id="UP000777438"/>
    </source>
</evidence>
<protein>
    <submittedName>
        <fullName evidence="2">Uncharacterized protein</fullName>
    </submittedName>
</protein>
<feature type="region of interest" description="Disordered" evidence="1">
    <location>
        <begin position="95"/>
        <end position="129"/>
    </location>
</feature>
<comment type="caution">
    <text evidence="2">The sequence shown here is derived from an EMBL/GenBank/DDBJ whole genome shotgun (WGS) entry which is preliminary data.</text>
</comment>
<dbReference type="Proteomes" id="UP000777438">
    <property type="component" value="Unassembled WGS sequence"/>
</dbReference>
<reference evidence="2 3" key="1">
    <citation type="journal article" date="2021" name="Nat. Commun.">
        <title>Genetic determinants of endophytism in the Arabidopsis root mycobiome.</title>
        <authorList>
            <person name="Mesny F."/>
            <person name="Miyauchi S."/>
            <person name="Thiergart T."/>
            <person name="Pickel B."/>
            <person name="Atanasova L."/>
            <person name="Karlsson M."/>
            <person name="Huettel B."/>
            <person name="Barry K.W."/>
            <person name="Haridas S."/>
            <person name="Chen C."/>
            <person name="Bauer D."/>
            <person name="Andreopoulos W."/>
            <person name="Pangilinan J."/>
            <person name="LaButti K."/>
            <person name="Riley R."/>
            <person name="Lipzen A."/>
            <person name="Clum A."/>
            <person name="Drula E."/>
            <person name="Henrissat B."/>
            <person name="Kohler A."/>
            <person name="Grigoriev I.V."/>
            <person name="Martin F.M."/>
            <person name="Hacquard S."/>
        </authorList>
    </citation>
    <scope>NUCLEOTIDE SEQUENCE [LARGE SCALE GENOMIC DNA]</scope>
    <source>
        <strain evidence="2 3">MPI-CAGE-CH-0241</strain>
    </source>
</reference>
<sequence>SQASLPHSRNPIAKSRHILLGVFNTQCVRFSVFLFFPNAPCDPNMNTSTIKNALTSERQKDLYDQIIIPAAYETISGPILQEIPRTYEIAYAKSRSFQEKPGSSRWRAEDESRSFHSASSSHHSLATHV</sequence>
<accession>A0A9P8VWQ1</accession>
<proteinExistence type="predicted"/>
<name>A0A9P8VWQ1_9HYPO</name>
<gene>
    <name evidence="2" type="ORF">B0T10DRAFT_410748</name>
</gene>
<feature type="compositionally biased region" description="Low complexity" evidence="1">
    <location>
        <begin position="115"/>
        <end position="129"/>
    </location>
</feature>
<dbReference type="EMBL" id="JAGPYM010000022">
    <property type="protein sequence ID" value="KAH6883814.1"/>
    <property type="molecule type" value="Genomic_DNA"/>
</dbReference>
<evidence type="ECO:0000256" key="1">
    <source>
        <dbReference type="SAM" id="MobiDB-lite"/>
    </source>
</evidence>
<feature type="non-terminal residue" evidence="2">
    <location>
        <position position="1"/>
    </location>
</feature>
<dbReference type="AlphaFoldDB" id="A0A9P8VWQ1"/>
<dbReference type="OrthoDB" id="5070004at2759"/>
<evidence type="ECO:0000313" key="2">
    <source>
        <dbReference type="EMBL" id="KAH6883814.1"/>
    </source>
</evidence>
<keyword evidence="3" id="KW-1185">Reference proteome</keyword>
<organism evidence="2 3">
    <name type="scientific">Thelonectria olida</name>
    <dbReference type="NCBI Taxonomy" id="1576542"/>
    <lineage>
        <taxon>Eukaryota</taxon>
        <taxon>Fungi</taxon>
        <taxon>Dikarya</taxon>
        <taxon>Ascomycota</taxon>
        <taxon>Pezizomycotina</taxon>
        <taxon>Sordariomycetes</taxon>
        <taxon>Hypocreomycetidae</taxon>
        <taxon>Hypocreales</taxon>
        <taxon>Nectriaceae</taxon>
        <taxon>Thelonectria</taxon>
    </lineage>
</organism>